<dbReference type="Proteomes" id="UP000054776">
    <property type="component" value="Unassembled WGS sequence"/>
</dbReference>
<dbReference type="EMBL" id="JYDH01000039">
    <property type="protein sequence ID" value="KRY36824.1"/>
    <property type="molecule type" value="Genomic_DNA"/>
</dbReference>
<gene>
    <name evidence="1" type="ORF">T01_14298</name>
</gene>
<name>A0A0V1BJF8_TRISP</name>
<dbReference type="InParanoid" id="A0A0V1BJF8"/>
<reference evidence="1 2" key="1">
    <citation type="submission" date="2015-01" db="EMBL/GenBank/DDBJ databases">
        <title>Evolution of Trichinella species and genotypes.</title>
        <authorList>
            <person name="Korhonen P.K."/>
            <person name="Edoardo P."/>
            <person name="Giuseppe L.R."/>
            <person name="Gasser R.B."/>
        </authorList>
    </citation>
    <scope>NUCLEOTIDE SEQUENCE [LARGE SCALE GENOMIC DNA]</scope>
    <source>
        <strain evidence="1">ISS3</strain>
    </source>
</reference>
<dbReference type="OrthoDB" id="10434638at2759"/>
<evidence type="ECO:0000313" key="1">
    <source>
        <dbReference type="EMBL" id="KRY36824.1"/>
    </source>
</evidence>
<protein>
    <submittedName>
        <fullName evidence="1">Uncharacterized protein</fullName>
    </submittedName>
</protein>
<proteinExistence type="predicted"/>
<sequence>MTKIKENRCLDVWNRAQKSLSNSDAQPLFARADKINMQISLREFGRLTGKKRNECVVQELDEQKEPYTTRFMYKFM</sequence>
<dbReference type="AlphaFoldDB" id="A0A0V1BJF8"/>
<comment type="caution">
    <text evidence="1">The sequence shown here is derived from an EMBL/GenBank/DDBJ whole genome shotgun (WGS) entry which is preliminary data.</text>
</comment>
<evidence type="ECO:0000313" key="2">
    <source>
        <dbReference type="Proteomes" id="UP000054776"/>
    </source>
</evidence>
<organism evidence="1 2">
    <name type="scientific">Trichinella spiralis</name>
    <name type="common">Trichina worm</name>
    <dbReference type="NCBI Taxonomy" id="6334"/>
    <lineage>
        <taxon>Eukaryota</taxon>
        <taxon>Metazoa</taxon>
        <taxon>Ecdysozoa</taxon>
        <taxon>Nematoda</taxon>
        <taxon>Enoplea</taxon>
        <taxon>Dorylaimia</taxon>
        <taxon>Trichinellida</taxon>
        <taxon>Trichinellidae</taxon>
        <taxon>Trichinella</taxon>
    </lineage>
</organism>
<keyword evidence="2" id="KW-1185">Reference proteome</keyword>
<accession>A0A0V1BJF8</accession>